<evidence type="ECO:0000313" key="2">
    <source>
        <dbReference type="Proteomes" id="UP000215335"/>
    </source>
</evidence>
<comment type="caution">
    <text evidence="1">The sequence shown here is derived from an EMBL/GenBank/DDBJ whole genome shotgun (WGS) entry which is preliminary data.</text>
</comment>
<dbReference type="Proteomes" id="UP000215335">
    <property type="component" value="Unassembled WGS sequence"/>
</dbReference>
<proteinExistence type="predicted"/>
<sequence>FFAEEIPPTLFVRPGVGLHGEARAKVCARERIDKFADKRERKMLSELSGFSRKLVAIDTIRRLLIERHSWKNDKVVAVWKVDYM</sequence>
<accession>A0A232F0I5</accession>
<reference evidence="1 2" key="1">
    <citation type="journal article" date="2017" name="Curr. Biol.">
        <title>The Evolution of Venom by Co-option of Single-Copy Genes.</title>
        <authorList>
            <person name="Martinson E.O."/>
            <person name="Mrinalini"/>
            <person name="Kelkar Y.D."/>
            <person name="Chang C.H."/>
            <person name="Werren J.H."/>
        </authorList>
    </citation>
    <scope>NUCLEOTIDE SEQUENCE [LARGE SCALE GENOMIC DNA]</scope>
    <source>
        <strain evidence="1 2">Alberta</strain>
        <tissue evidence="1">Whole body</tissue>
    </source>
</reference>
<keyword evidence="2" id="KW-1185">Reference proteome</keyword>
<dbReference type="EMBL" id="NNAY01001400">
    <property type="protein sequence ID" value="OXU24102.1"/>
    <property type="molecule type" value="Genomic_DNA"/>
</dbReference>
<organism evidence="1 2">
    <name type="scientific">Trichomalopsis sarcophagae</name>
    <dbReference type="NCBI Taxonomy" id="543379"/>
    <lineage>
        <taxon>Eukaryota</taxon>
        <taxon>Metazoa</taxon>
        <taxon>Ecdysozoa</taxon>
        <taxon>Arthropoda</taxon>
        <taxon>Hexapoda</taxon>
        <taxon>Insecta</taxon>
        <taxon>Pterygota</taxon>
        <taxon>Neoptera</taxon>
        <taxon>Endopterygota</taxon>
        <taxon>Hymenoptera</taxon>
        <taxon>Apocrita</taxon>
        <taxon>Proctotrupomorpha</taxon>
        <taxon>Chalcidoidea</taxon>
        <taxon>Pteromalidae</taxon>
        <taxon>Pteromalinae</taxon>
        <taxon>Trichomalopsis</taxon>
    </lineage>
</organism>
<protein>
    <submittedName>
        <fullName evidence="1">Uncharacterized protein</fullName>
    </submittedName>
</protein>
<feature type="non-terminal residue" evidence="1">
    <location>
        <position position="1"/>
    </location>
</feature>
<dbReference type="AlphaFoldDB" id="A0A232F0I5"/>
<evidence type="ECO:0000313" key="1">
    <source>
        <dbReference type="EMBL" id="OXU24102.1"/>
    </source>
</evidence>
<gene>
    <name evidence="1" type="ORF">TSAR_006760</name>
</gene>
<name>A0A232F0I5_9HYME</name>